<dbReference type="InterPro" id="IPR037185">
    <property type="entry name" value="EmrE-like"/>
</dbReference>
<keyword evidence="5 6" id="KW-0472">Membrane</keyword>
<evidence type="ECO:0000256" key="6">
    <source>
        <dbReference type="SAM" id="Phobius"/>
    </source>
</evidence>
<evidence type="ECO:0000256" key="1">
    <source>
        <dbReference type="ARBA" id="ARBA00004141"/>
    </source>
</evidence>
<feature type="signal peptide" evidence="7">
    <location>
        <begin position="1"/>
        <end position="23"/>
    </location>
</feature>
<protein>
    <recommendedName>
        <fullName evidence="8">FAD-binding domain-containing protein</fullName>
    </recommendedName>
</protein>
<feature type="transmembrane region" description="Helical" evidence="6">
    <location>
        <begin position="206"/>
        <end position="230"/>
    </location>
</feature>
<dbReference type="SUPFAM" id="SSF51905">
    <property type="entry name" value="FAD/NAD(P)-binding domain"/>
    <property type="match status" value="1"/>
</dbReference>
<evidence type="ECO:0000256" key="7">
    <source>
        <dbReference type="SAM" id="SignalP"/>
    </source>
</evidence>
<feature type="transmembrane region" description="Helical" evidence="6">
    <location>
        <begin position="106"/>
        <end position="126"/>
    </location>
</feature>
<accession>A0AAW1SHT8</accession>
<keyword evidence="10" id="KW-1185">Reference proteome</keyword>
<dbReference type="InterPro" id="IPR002938">
    <property type="entry name" value="FAD-bd"/>
</dbReference>
<feature type="transmembrane region" description="Helical" evidence="6">
    <location>
        <begin position="72"/>
        <end position="91"/>
    </location>
</feature>
<dbReference type="PRINTS" id="PR00420">
    <property type="entry name" value="RNGMNOXGNASE"/>
</dbReference>
<feature type="transmembrane region" description="Helical" evidence="6">
    <location>
        <begin position="133"/>
        <end position="153"/>
    </location>
</feature>
<feature type="domain" description="FAD-binding" evidence="8">
    <location>
        <begin position="367"/>
        <end position="698"/>
    </location>
</feature>
<dbReference type="AlphaFoldDB" id="A0AAW1SHT8"/>
<reference evidence="9 10" key="1">
    <citation type="journal article" date="2024" name="Nat. Commun.">
        <title>Phylogenomics reveals the evolutionary origins of lichenization in chlorophyte algae.</title>
        <authorList>
            <person name="Puginier C."/>
            <person name="Libourel C."/>
            <person name="Otte J."/>
            <person name="Skaloud P."/>
            <person name="Haon M."/>
            <person name="Grisel S."/>
            <person name="Petersen M."/>
            <person name="Berrin J.G."/>
            <person name="Delaux P.M."/>
            <person name="Dal Grande F."/>
            <person name="Keller J."/>
        </authorList>
    </citation>
    <scope>NUCLEOTIDE SEQUENCE [LARGE SCALE GENOMIC DNA]</scope>
    <source>
        <strain evidence="9 10">SAG 245.80</strain>
    </source>
</reference>
<dbReference type="EMBL" id="JALJOU010000003">
    <property type="protein sequence ID" value="KAK9845405.1"/>
    <property type="molecule type" value="Genomic_DNA"/>
</dbReference>
<keyword evidence="4 6" id="KW-1133">Transmembrane helix</keyword>
<dbReference type="NCBIfam" id="TIGR00803">
    <property type="entry name" value="nst"/>
    <property type="match status" value="1"/>
</dbReference>
<dbReference type="InterPro" id="IPR036188">
    <property type="entry name" value="FAD/NAD-bd_sf"/>
</dbReference>
<evidence type="ECO:0000256" key="2">
    <source>
        <dbReference type="ARBA" id="ARBA00006447"/>
    </source>
</evidence>
<name>A0AAW1SHT8_9CHLO</name>
<evidence type="ECO:0000256" key="5">
    <source>
        <dbReference type="ARBA" id="ARBA00023136"/>
    </source>
</evidence>
<evidence type="ECO:0000259" key="8">
    <source>
        <dbReference type="Pfam" id="PF01494"/>
    </source>
</evidence>
<evidence type="ECO:0000313" key="9">
    <source>
        <dbReference type="EMBL" id="KAK9845405.1"/>
    </source>
</evidence>
<sequence length="791" mass="84123">MAGNHGQTIMMATILTLATSSQGLLTTASKAPGGGYAYNTASVPLLAEGMKLAVSAWLLARQRRTAPELARTTRSVRGAALFVVPSVIYWLHNNVQFWTLRHVDAATYQILGNLKIVTTGLLLWACLRRPLSLLQALALLLLMIGATISQVNTRCEGNSLFTAPIQGYALGVLSAFLSALAAVYTEWVMKRTSDSLYWQNMQLYSFGVLFNALGLTIGDVRAGFVGGVWLTSLVHGYNWVTVLVVANLAFSGLLVSWVMKFADSIMKVYATSMAMLVTMAVSVAFFGLEPSLQLLLGILTAGISLALYYVPPATLAAKPEPRAEKSLSADDLQRLPRLLVRSKCARQRQSAVQICASAPSREFKDAAVVCGGGIGGLAAAVGLQKVGIPVVVLEQAPSLRESGALENMCLYGRPEHGAAIMMQSNAWRALDALGVADELRARHMPIDRVEAYKPDGRRLNGVKIADCADGPHEMRGVVRNDLQATLAAALPEGVIRTSCGVAGVSCFEAGPIVELQDGRQLEAKVVVGADGAVSKVAASLGLPPPQYAGWSTFRGMAFFGEGLPDPSAAFRMIMGNAEGNLLGYYPLSPTCAYYFCGFPASENFVLQCKDKAVMRLELERRVKGLRLPHTSIEEVVARTPDTHLYLNKIGDRKVLAGEPLGRGCVTVIGDAAHPTTPALGQGGCMALEDAVTLAATLRDASLTAGDPGGAGAAAAFAAAEPAALAAALRDMERQRTARCAPLVQMAADNGAAMCMTSSQPRVWLRDFMISKFGYNPATHLSYTVPWQAATL</sequence>
<comment type="similarity">
    <text evidence="2">Belongs to the nucleotide-sugar transporter family. CMP-Sialate:CMP antiporter (TC 2.A.7.12) subfamily.</text>
</comment>
<proteinExistence type="inferred from homology"/>
<keyword evidence="7" id="KW-0732">Signal</keyword>
<feature type="chain" id="PRO_5043867256" description="FAD-binding domain-containing protein" evidence="7">
    <location>
        <begin position="24"/>
        <end position="791"/>
    </location>
</feature>
<evidence type="ECO:0000256" key="4">
    <source>
        <dbReference type="ARBA" id="ARBA00022989"/>
    </source>
</evidence>
<comment type="caution">
    <text evidence="9">The sequence shown here is derived from an EMBL/GenBank/DDBJ whole genome shotgun (WGS) entry which is preliminary data.</text>
</comment>
<feature type="transmembrane region" description="Helical" evidence="6">
    <location>
        <begin position="236"/>
        <end position="256"/>
    </location>
</feature>
<gene>
    <name evidence="9" type="ORF">WJX81_005725</name>
</gene>
<keyword evidence="3 6" id="KW-0812">Transmembrane</keyword>
<feature type="transmembrane region" description="Helical" evidence="6">
    <location>
        <begin position="268"/>
        <end position="286"/>
    </location>
</feature>
<dbReference type="Proteomes" id="UP001445335">
    <property type="component" value="Unassembled WGS sequence"/>
</dbReference>
<evidence type="ECO:0000313" key="10">
    <source>
        <dbReference type="Proteomes" id="UP001445335"/>
    </source>
</evidence>
<dbReference type="PANTHER" id="PTHR10231">
    <property type="entry name" value="NUCLEOTIDE-SUGAR TRANSMEMBRANE TRANSPORTER"/>
    <property type="match status" value="1"/>
</dbReference>
<feature type="transmembrane region" description="Helical" evidence="6">
    <location>
        <begin position="165"/>
        <end position="185"/>
    </location>
</feature>
<dbReference type="SUPFAM" id="SSF103481">
    <property type="entry name" value="Multidrug resistance efflux transporter EmrE"/>
    <property type="match status" value="1"/>
</dbReference>
<dbReference type="Gene3D" id="3.50.50.60">
    <property type="entry name" value="FAD/NAD(P)-binding domain"/>
    <property type="match status" value="1"/>
</dbReference>
<dbReference type="GO" id="GO:0071949">
    <property type="term" value="F:FAD binding"/>
    <property type="evidence" value="ECO:0007669"/>
    <property type="project" value="InterPro"/>
</dbReference>
<dbReference type="InterPro" id="IPR007271">
    <property type="entry name" value="Nuc_sug_transpt"/>
</dbReference>
<dbReference type="GO" id="GO:0015165">
    <property type="term" value="F:pyrimidine nucleotide-sugar transmembrane transporter activity"/>
    <property type="evidence" value="ECO:0007669"/>
    <property type="project" value="InterPro"/>
</dbReference>
<evidence type="ECO:0000256" key="3">
    <source>
        <dbReference type="ARBA" id="ARBA00022692"/>
    </source>
</evidence>
<dbReference type="Pfam" id="PF04142">
    <property type="entry name" value="Nuc_sug_transp"/>
    <property type="match status" value="1"/>
</dbReference>
<dbReference type="GO" id="GO:0000139">
    <property type="term" value="C:Golgi membrane"/>
    <property type="evidence" value="ECO:0007669"/>
    <property type="project" value="InterPro"/>
</dbReference>
<dbReference type="Pfam" id="PF01494">
    <property type="entry name" value="FAD_binding_3"/>
    <property type="match status" value="1"/>
</dbReference>
<comment type="subcellular location">
    <subcellularLocation>
        <location evidence="1">Membrane</location>
        <topology evidence="1">Multi-pass membrane protein</topology>
    </subcellularLocation>
</comment>
<organism evidence="9 10">
    <name type="scientific">Elliptochloris bilobata</name>
    <dbReference type="NCBI Taxonomy" id="381761"/>
    <lineage>
        <taxon>Eukaryota</taxon>
        <taxon>Viridiplantae</taxon>
        <taxon>Chlorophyta</taxon>
        <taxon>core chlorophytes</taxon>
        <taxon>Trebouxiophyceae</taxon>
        <taxon>Trebouxiophyceae incertae sedis</taxon>
        <taxon>Elliptochloris clade</taxon>
        <taxon>Elliptochloris</taxon>
    </lineage>
</organism>